<reference evidence="1" key="1">
    <citation type="submission" date="2016-01" db="EMBL/GenBank/DDBJ databases">
        <title>Reference transcriptome for the parasite Schistocephalus solidus: insights into the molecular evolution of parasitism.</title>
        <authorList>
            <person name="Hebert F.O."/>
            <person name="Grambauer S."/>
            <person name="Barber I."/>
            <person name="Landry C.R."/>
            <person name="Aubin-Horth N."/>
        </authorList>
    </citation>
    <scope>NUCLEOTIDE SEQUENCE</scope>
</reference>
<dbReference type="AlphaFoldDB" id="A0A0X3NYW1"/>
<organism evidence="1">
    <name type="scientific">Schistocephalus solidus</name>
    <name type="common">Tapeworm</name>
    <dbReference type="NCBI Taxonomy" id="70667"/>
    <lineage>
        <taxon>Eukaryota</taxon>
        <taxon>Metazoa</taxon>
        <taxon>Spiralia</taxon>
        <taxon>Lophotrochozoa</taxon>
        <taxon>Platyhelminthes</taxon>
        <taxon>Cestoda</taxon>
        <taxon>Eucestoda</taxon>
        <taxon>Diphyllobothriidea</taxon>
        <taxon>Diphyllobothriidae</taxon>
        <taxon>Schistocephalus</taxon>
    </lineage>
</organism>
<evidence type="ECO:0000313" key="1">
    <source>
        <dbReference type="EMBL" id="JAP44310.1"/>
    </source>
</evidence>
<accession>A0A0X3NYW1</accession>
<dbReference type="EMBL" id="GEEE01005888">
    <property type="protein sequence ID" value="JAP57337.1"/>
    <property type="molecule type" value="Transcribed_RNA"/>
</dbReference>
<gene>
    <name evidence="1" type="ORF">TR117255</name>
</gene>
<sequence>MLQRPSKLSDDIESRKPRGQHFDYVTTEHHQIHLFFTAALQFGFQGKDLKKTTSNNYSGQFPWAHRCLKYIRNLDSSIMIYQTGSAEATRSKTDSNVRASIM</sequence>
<name>A0A0X3NYW1_SCHSO</name>
<proteinExistence type="predicted"/>
<protein>
    <submittedName>
        <fullName evidence="1">Uncharacterized protein</fullName>
    </submittedName>
</protein>
<dbReference type="EMBL" id="GEEE01018915">
    <property type="protein sequence ID" value="JAP44310.1"/>
    <property type="molecule type" value="Transcribed_RNA"/>
</dbReference>